<dbReference type="Proteomes" id="UP000280197">
    <property type="component" value="Chromosome"/>
</dbReference>
<accession>A0A3Q9BV29</accession>
<feature type="compositionally biased region" description="Basic and acidic residues" evidence="1">
    <location>
        <begin position="83"/>
        <end position="95"/>
    </location>
</feature>
<dbReference type="InterPro" id="IPR045775">
    <property type="entry name" value="DUF6207"/>
</dbReference>
<name>A0A3Q9BV29_9ACTN</name>
<protein>
    <submittedName>
        <fullName evidence="2">Uncharacterized protein</fullName>
    </submittedName>
</protein>
<reference evidence="2 4" key="1">
    <citation type="submission" date="2018-12" db="EMBL/GenBank/DDBJ databases">
        <authorList>
            <person name="Li K."/>
        </authorList>
    </citation>
    <scope>NUCLEOTIDE SEQUENCE [LARGE SCALE GENOMIC DNA]</scope>
    <source>
        <strain evidence="4">CR22</strain>
        <strain evidence="2">GGCR-6</strain>
    </source>
</reference>
<organism evidence="2 4">
    <name type="scientific">Streptomyces aquilus</name>
    <dbReference type="NCBI Taxonomy" id="2548456"/>
    <lineage>
        <taxon>Bacteria</taxon>
        <taxon>Bacillati</taxon>
        <taxon>Actinomycetota</taxon>
        <taxon>Actinomycetes</taxon>
        <taxon>Kitasatosporales</taxon>
        <taxon>Streptomycetaceae</taxon>
        <taxon>Streptomyces</taxon>
    </lineage>
</organism>
<dbReference type="KEGG" id="saqu:EJC51_00310"/>
<proteinExistence type="predicted"/>
<evidence type="ECO:0000313" key="2">
    <source>
        <dbReference type="EMBL" id="AZP14748.1"/>
    </source>
</evidence>
<dbReference type="AlphaFoldDB" id="A0A3Q9BV29"/>
<gene>
    <name evidence="2" type="ORF">EJC51_00310</name>
    <name evidence="3" type="ORF">EJC51_47235</name>
</gene>
<dbReference type="EMBL" id="CP034463">
    <property type="protein sequence ID" value="AZP14748.1"/>
    <property type="molecule type" value="Genomic_DNA"/>
</dbReference>
<feature type="region of interest" description="Disordered" evidence="1">
    <location>
        <begin position="81"/>
        <end position="101"/>
    </location>
</feature>
<evidence type="ECO:0000313" key="3">
    <source>
        <dbReference type="EMBL" id="AZP22956.1"/>
    </source>
</evidence>
<dbReference type="KEGG" id="saqu:EJC51_47235"/>
<keyword evidence="4" id="KW-1185">Reference proteome</keyword>
<sequence length="135" mass="14495">MARPDHEADHVNAPLIENARTRQRVMPYINQAHTALPGLAVVEIAAADDTTAFAIQELLAARCAPPGCLPGQWKHGDAVAVGRDTDSTGHRDRVAAHPRRGQVRYEIRRNPTHAAGSQLPCGFPGVDPVAATLTR</sequence>
<evidence type="ECO:0000256" key="1">
    <source>
        <dbReference type="SAM" id="MobiDB-lite"/>
    </source>
</evidence>
<dbReference type="Pfam" id="PF19711">
    <property type="entry name" value="DUF6207"/>
    <property type="match status" value="1"/>
</dbReference>
<dbReference type="EMBL" id="CP034463">
    <property type="protein sequence ID" value="AZP22956.1"/>
    <property type="molecule type" value="Genomic_DNA"/>
</dbReference>
<evidence type="ECO:0000313" key="4">
    <source>
        <dbReference type="Proteomes" id="UP000280197"/>
    </source>
</evidence>